<evidence type="ECO:0000259" key="14">
    <source>
        <dbReference type="PROSITE" id="PS50089"/>
    </source>
</evidence>
<dbReference type="Pfam" id="PF13639">
    <property type="entry name" value="zf-RING_2"/>
    <property type="match status" value="2"/>
</dbReference>
<evidence type="ECO:0000256" key="2">
    <source>
        <dbReference type="ARBA" id="ARBA00004167"/>
    </source>
</evidence>
<dbReference type="CDD" id="cd16461">
    <property type="entry name" value="RING-H2_EL5-like"/>
    <property type="match status" value="1"/>
</dbReference>
<dbReference type="UniPathway" id="UPA00143"/>
<keyword evidence="8" id="KW-0862">Zinc</keyword>
<dbReference type="GO" id="GO:0008270">
    <property type="term" value="F:zinc ion binding"/>
    <property type="evidence" value="ECO:0007669"/>
    <property type="project" value="UniProtKB-KW"/>
</dbReference>
<dbReference type="PANTHER" id="PTHR46905:SF16">
    <property type="entry name" value="RING-TYPE E3 UBIQUITIN TRANSFERASE"/>
    <property type="match status" value="1"/>
</dbReference>
<dbReference type="OrthoDB" id="8062037at2759"/>
<dbReference type="PANTHER" id="PTHR46905">
    <property type="entry name" value="RING-H2 FINGER PROTEIN ATL78"/>
    <property type="match status" value="1"/>
</dbReference>
<keyword evidence="5 13" id="KW-0812">Transmembrane</keyword>
<dbReference type="GO" id="GO:0016567">
    <property type="term" value="P:protein ubiquitination"/>
    <property type="evidence" value="ECO:0007669"/>
    <property type="project" value="UniProtKB-UniPathway"/>
</dbReference>
<keyword evidence="16" id="KW-1185">Reference proteome</keyword>
<evidence type="ECO:0000256" key="10">
    <source>
        <dbReference type="ARBA" id="ARBA00023136"/>
    </source>
</evidence>
<feature type="transmembrane region" description="Helical" evidence="13">
    <location>
        <begin position="335"/>
        <end position="354"/>
    </location>
</feature>
<evidence type="ECO:0000256" key="13">
    <source>
        <dbReference type="SAM" id="Phobius"/>
    </source>
</evidence>
<comment type="caution">
    <text evidence="15">The sequence shown here is derived from an EMBL/GenBank/DDBJ whole genome shotgun (WGS) entry which is preliminary data.</text>
</comment>
<feature type="transmembrane region" description="Helical" evidence="13">
    <location>
        <begin position="52"/>
        <end position="73"/>
    </location>
</feature>
<evidence type="ECO:0000256" key="1">
    <source>
        <dbReference type="ARBA" id="ARBA00000900"/>
    </source>
</evidence>
<dbReference type="SUPFAM" id="SSF57850">
    <property type="entry name" value="RING/U-box"/>
    <property type="match status" value="2"/>
</dbReference>
<evidence type="ECO:0000313" key="16">
    <source>
        <dbReference type="Proteomes" id="UP000701853"/>
    </source>
</evidence>
<dbReference type="InterPro" id="IPR044602">
    <property type="entry name" value="ATL10/ATL72-79-like"/>
</dbReference>
<feature type="domain" description="RING-type" evidence="14">
    <location>
        <begin position="403"/>
        <end position="439"/>
    </location>
</feature>
<evidence type="ECO:0000256" key="3">
    <source>
        <dbReference type="ARBA" id="ARBA00012483"/>
    </source>
</evidence>
<gene>
    <name evidence="15" type="ORF">CXB51_003969</name>
</gene>
<feature type="domain" description="RING-type" evidence="14">
    <location>
        <begin position="126"/>
        <end position="168"/>
    </location>
</feature>
<protein>
    <recommendedName>
        <fullName evidence="3">RING-type E3 ubiquitin transferase</fullName>
        <ecNumber evidence="3">2.3.2.27</ecNumber>
    </recommendedName>
</protein>
<dbReference type="FunFam" id="3.30.40.10:FF:000632">
    <property type="entry name" value="RING-H2 finger protein ATL73"/>
    <property type="match status" value="1"/>
</dbReference>
<comment type="catalytic activity">
    <reaction evidence="1">
        <text>S-ubiquitinyl-[E2 ubiquitin-conjugating enzyme]-L-cysteine + [acceptor protein]-L-lysine = [E2 ubiquitin-conjugating enzyme]-L-cysteine + N(6)-ubiquitinyl-[acceptor protein]-L-lysine.</text>
        <dbReference type="EC" id="2.3.2.27"/>
    </reaction>
</comment>
<accession>A0A8J5ZM42</accession>
<comment type="similarity">
    <text evidence="11">Belongs to the RING-type zinc finger family. ATL subfamily.</text>
</comment>
<evidence type="ECO:0000256" key="7">
    <source>
        <dbReference type="ARBA" id="ARBA00022786"/>
    </source>
</evidence>
<dbReference type="AlphaFoldDB" id="A0A8J5ZM42"/>
<dbReference type="Proteomes" id="UP000701853">
    <property type="component" value="Chromosome 2"/>
</dbReference>
<evidence type="ECO:0000256" key="5">
    <source>
        <dbReference type="ARBA" id="ARBA00022692"/>
    </source>
</evidence>
<keyword evidence="10 13" id="KW-0472">Membrane</keyword>
<organism evidence="15 16">
    <name type="scientific">Gossypium anomalum</name>
    <dbReference type="NCBI Taxonomy" id="47600"/>
    <lineage>
        <taxon>Eukaryota</taxon>
        <taxon>Viridiplantae</taxon>
        <taxon>Streptophyta</taxon>
        <taxon>Embryophyta</taxon>
        <taxon>Tracheophyta</taxon>
        <taxon>Spermatophyta</taxon>
        <taxon>Magnoliopsida</taxon>
        <taxon>eudicotyledons</taxon>
        <taxon>Gunneridae</taxon>
        <taxon>Pentapetalae</taxon>
        <taxon>rosids</taxon>
        <taxon>malvids</taxon>
        <taxon>Malvales</taxon>
        <taxon>Malvaceae</taxon>
        <taxon>Malvoideae</taxon>
        <taxon>Gossypium</taxon>
    </lineage>
</organism>
<keyword evidence="4" id="KW-0808">Transferase</keyword>
<dbReference type="EC" id="2.3.2.27" evidence="3"/>
<evidence type="ECO:0000256" key="8">
    <source>
        <dbReference type="ARBA" id="ARBA00022833"/>
    </source>
</evidence>
<dbReference type="PROSITE" id="PS50089">
    <property type="entry name" value="ZF_RING_2"/>
    <property type="match status" value="2"/>
</dbReference>
<proteinExistence type="inferred from homology"/>
<dbReference type="SMART" id="SM00184">
    <property type="entry name" value="RING"/>
    <property type="match status" value="2"/>
</dbReference>
<dbReference type="InterPro" id="IPR013083">
    <property type="entry name" value="Znf_RING/FYVE/PHD"/>
</dbReference>
<evidence type="ECO:0000256" key="6">
    <source>
        <dbReference type="ARBA" id="ARBA00022723"/>
    </source>
</evidence>
<evidence type="ECO:0000256" key="9">
    <source>
        <dbReference type="ARBA" id="ARBA00022989"/>
    </source>
</evidence>
<dbReference type="EMBL" id="JAHUZN010000002">
    <property type="protein sequence ID" value="KAG8501747.1"/>
    <property type="molecule type" value="Genomic_DNA"/>
</dbReference>
<dbReference type="Gene3D" id="3.30.40.10">
    <property type="entry name" value="Zinc/RING finger domain, C3HC4 (zinc finger)"/>
    <property type="match status" value="2"/>
</dbReference>
<keyword evidence="7" id="KW-0833">Ubl conjugation pathway</keyword>
<reference evidence="15 16" key="1">
    <citation type="journal article" date="2021" name="bioRxiv">
        <title>The Gossypium anomalum genome as a resource for cotton improvement and evolutionary analysis of hybrid incompatibility.</title>
        <authorList>
            <person name="Grover C.E."/>
            <person name="Yuan D."/>
            <person name="Arick M.A."/>
            <person name="Miller E.R."/>
            <person name="Hu G."/>
            <person name="Peterson D.G."/>
            <person name="Wendel J.F."/>
            <person name="Udall J.A."/>
        </authorList>
    </citation>
    <scope>NUCLEOTIDE SEQUENCE [LARGE SCALE GENOMIC DNA]</scope>
    <source>
        <strain evidence="15">JFW-Udall</strain>
        <tissue evidence="15">Leaf</tissue>
    </source>
</reference>
<dbReference type="InterPro" id="IPR001841">
    <property type="entry name" value="Znf_RING"/>
</dbReference>
<dbReference type="GO" id="GO:0016020">
    <property type="term" value="C:membrane"/>
    <property type="evidence" value="ECO:0007669"/>
    <property type="project" value="UniProtKB-SubCell"/>
</dbReference>
<keyword evidence="12" id="KW-0863">Zinc-finger</keyword>
<feature type="transmembrane region" description="Helical" evidence="13">
    <location>
        <begin position="497"/>
        <end position="517"/>
    </location>
</feature>
<sequence>MYSISTSSTSSQLLQNFLGNFHSRKLLLYYKQSNQPSAPPPYPQNTSLDQNVCMVLSVIFCGIIFSLGLNLIIKCLLRCSNGSASDSINNPSAAIINKGIEPEALKTFPVVNYSAEMNLPGLDGECVICLSEFTPGEGLRFLPKCNHGFHVRCIDKWLKSHTSCPKCRHCLLETCQKIMGCNQSGRSLESCVPAQDSIMNIQPLEPEGMARDYRVIITAKVLLEMPEKNGTKSQAKRENINCIMETPFVLHQNANSNNKTRHPNRDKMLKTLAFQVTCKCVANASITHTFPVIPSPTFVRQRIWIHLVVYLNPLQFPQPQQNNSPINDNFHNSNAAVILLVLICTIISFLGCAIRGSSSVASESGVSPSAKLANKGVERKALNSFPTIKYATELKLTSLDIACAICLSEFAAEEQCSHGFHTQCIDTWLSSHSSCPTCRHCLIETDQKTDNCSPIGSLEQPLPVQESIINVNNTKTTDNFSIINYLQFCMQMHPSSLLLTCTIVSCLGLFCVSKCGIRGSSSVVADFGVIPSAKYLAYFTFFIAWLKRTKRPIIAASRVPAGGEGVPLTYK</sequence>
<evidence type="ECO:0000256" key="4">
    <source>
        <dbReference type="ARBA" id="ARBA00022679"/>
    </source>
</evidence>
<feature type="transmembrane region" description="Helical" evidence="13">
    <location>
        <begin position="523"/>
        <end position="546"/>
    </location>
</feature>
<evidence type="ECO:0000256" key="11">
    <source>
        <dbReference type="ARBA" id="ARBA00024209"/>
    </source>
</evidence>
<keyword evidence="9 13" id="KW-1133">Transmembrane helix</keyword>
<keyword evidence="6" id="KW-0479">Metal-binding</keyword>
<evidence type="ECO:0000256" key="12">
    <source>
        <dbReference type="PROSITE-ProRule" id="PRU00175"/>
    </source>
</evidence>
<comment type="subcellular location">
    <subcellularLocation>
        <location evidence="2">Membrane</location>
        <topology evidence="2">Single-pass membrane protein</topology>
    </subcellularLocation>
</comment>
<name>A0A8J5ZM42_9ROSI</name>
<dbReference type="GO" id="GO:0061630">
    <property type="term" value="F:ubiquitin protein ligase activity"/>
    <property type="evidence" value="ECO:0007669"/>
    <property type="project" value="UniProtKB-EC"/>
</dbReference>
<evidence type="ECO:0000313" key="15">
    <source>
        <dbReference type="EMBL" id="KAG8501747.1"/>
    </source>
</evidence>